<keyword evidence="2" id="KW-1185">Reference proteome</keyword>
<evidence type="ECO:0000313" key="2">
    <source>
        <dbReference type="Proteomes" id="UP001164929"/>
    </source>
</evidence>
<evidence type="ECO:0000313" key="1">
    <source>
        <dbReference type="EMBL" id="KAJ7008923.1"/>
    </source>
</evidence>
<gene>
    <name evidence="1" type="ORF">NC653_007551</name>
</gene>
<name>A0AAD6RH46_9ROSI</name>
<protein>
    <submittedName>
        <fullName evidence="1">Uncharacterized protein</fullName>
    </submittedName>
</protein>
<proteinExistence type="predicted"/>
<accession>A0AAD6RH46</accession>
<organism evidence="1 2">
    <name type="scientific">Populus alba x Populus x berolinensis</name>
    <dbReference type="NCBI Taxonomy" id="444605"/>
    <lineage>
        <taxon>Eukaryota</taxon>
        <taxon>Viridiplantae</taxon>
        <taxon>Streptophyta</taxon>
        <taxon>Embryophyta</taxon>
        <taxon>Tracheophyta</taxon>
        <taxon>Spermatophyta</taxon>
        <taxon>Magnoliopsida</taxon>
        <taxon>eudicotyledons</taxon>
        <taxon>Gunneridae</taxon>
        <taxon>Pentapetalae</taxon>
        <taxon>rosids</taxon>
        <taxon>fabids</taxon>
        <taxon>Malpighiales</taxon>
        <taxon>Salicaceae</taxon>
        <taxon>Saliceae</taxon>
        <taxon>Populus</taxon>
    </lineage>
</organism>
<reference evidence="1" key="1">
    <citation type="journal article" date="2023" name="Mol. Ecol. Resour.">
        <title>Chromosome-level genome assembly of a triploid poplar Populus alba 'Berolinensis'.</title>
        <authorList>
            <person name="Chen S."/>
            <person name="Yu Y."/>
            <person name="Wang X."/>
            <person name="Wang S."/>
            <person name="Zhang T."/>
            <person name="Zhou Y."/>
            <person name="He R."/>
            <person name="Meng N."/>
            <person name="Wang Y."/>
            <person name="Liu W."/>
            <person name="Liu Z."/>
            <person name="Liu J."/>
            <person name="Guo Q."/>
            <person name="Huang H."/>
            <person name="Sederoff R.R."/>
            <person name="Wang G."/>
            <person name="Qu G."/>
            <person name="Chen S."/>
        </authorList>
    </citation>
    <scope>NUCLEOTIDE SEQUENCE</scope>
    <source>
        <strain evidence="1">SC-2020</strain>
    </source>
</reference>
<comment type="caution">
    <text evidence="1">The sequence shown here is derived from an EMBL/GenBank/DDBJ whole genome shotgun (WGS) entry which is preliminary data.</text>
</comment>
<sequence length="81" mass="9192">MLLKSRESSNWLTCDAFSSSVAVQVKAAHQFLKTIPHSYGSRRVDGVPIFSKQNSDIAIATKDRIKWCVLILLYQNLNMHI</sequence>
<dbReference type="PANTHER" id="PTHR35138:SF1">
    <property type="entry name" value="MYB-LIKE DOMAIN-CONTAINING PROTEIN"/>
    <property type="match status" value="1"/>
</dbReference>
<dbReference type="Proteomes" id="UP001164929">
    <property type="component" value="Chromosome 2"/>
</dbReference>
<dbReference type="AlphaFoldDB" id="A0AAD6RH46"/>
<dbReference type="PANTHER" id="PTHR35138">
    <property type="entry name" value="OS01G0225300 PROTEIN"/>
    <property type="match status" value="1"/>
</dbReference>
<dbReference type="EMBL" id="JAQIZT010000002">
    <property type="protein sequence ID" value="KAJ7008923.1"/>
    <property type="molecule type" value="Genomic_DNA"/>
</dbReference>